<evidence type="ECO:0000313" key="2">
    <source>
        <dbReference type="EMBL" id="MBF4694506.1"/>
    </source>
</evidence>
<proteinExistence type="predicted"/>
<dbReference type="PANTHER" id="PTHR42792">
    <property type="entry name" value="FLAGELLIN"/>
    <property type="match status" value="1"/>
</dbReference>
<dbReference type="EMBL" id="JADKNH010000009">
    <property type="protein sequence ID" value="MBF4694506.1"/>
    <property type="molecule type" value="Genomic_DNA"/>
</dbReference>
<keyword evidence="3" id="KW-1185">Reference proteome</keyword>
<evidence type="ECO:0000259" key="1">
    <source>
        <dbReference type="Pfam" id="PF00669"/>
    </source>
</evidence>
<feature type="domain" description="Flagellin N-terminal" evidence="1">
    <location>
        <begin position="7"/>
        <end position="139"/>
    </location>
</feature>
<name>A0ABR9ZVY4_9FIRM</name>
<dbReference type="InterPro" id="IPR001492">
    <property type="entry name" value="Flagellin"/>
</dbReference>
<dbReference type="PRINTS" id="PR00207">
    <property type="entry name" value="FLAGELLIN"/>
</dbReference>
<protein>
    <submittedName>
        <fullName evidence="2">Flagellar hook-associated protein FlgL</fullName>
    </submittedName>
</protein>
<organism evidence="2 3">
    <name type="scientific">Fusibacter ferrireducens</name>
    <dbReference type="NCBI Taxonomy" id="2785058"/>
    <lineage>
        <taxon>Bacteria</taxon>
        <taxon>Bacillati</taxon>
        <taxon>Bacillota</taxon>
        <taxon>Clostridia</taxon>
        <taxon>Eubacteriales</taxon>
        <taxon>Eubacteriales Family XII. Incertae Sedis</taxon>
        <taxon>Fusibacter</taxon>
    </lineage>
</organism>
<dbReference type="Gene3D" id="1.20.1330.10">
    <property type="entry name" value="f41 fragment of flagellin, N-terminal domain"/>
    <property type="match status" value="2"/>
</dbReference>
<evidence type="ECO:0000313" key="3">
    <source>
        <dbReference type="Proteomes" id="UP000614200"/>
    </source>
</evidence>
<dbReference type="SUPFAM" id="SSF64518">
    <property type="entry name" value="Phase 1 flagellin"/>
    <property type="match status" value="2"/>
</dbReference>
<dbReference type="RefSeq" id="WP_194702740.1">
    <property type="nucleotide sequence ID" value="NZ_JADKNH010000009.1"/>
</dbReference>
<dbReference type="InterPro" id="IPR013384">
    <property type="entry name" value="Flagell_FlgL"/>
</dbReference>
<accession>A0ABR9ZVY4</accession>
<comment type="caution">
    <text evidence="2">The sequence shown here is derived from an EMBL/GenBank/DDBJ whole genome shotgun (WGS) entry which is preliminary data.</text>
</comment>
<dbReference type="PANTHER" id="PTHR42792:SF1">
    <property type="entry name" value="FLAGELLAR HOOK-ASSOCIATED PROTEIN 3"/>
    <property type="match status" value="1"/>
</dbReference>
<keyword evidence="2" id="KW-0282">Flagellum</keyword>
<keyword evidence="2" id="KW-0966">Cell projection</keyword>
<dbReference type="Proteomes" id="UP000614200">
    <property type="component" value="Unassembled WGS sequence"/>
</dbReference>
<sequence>MRITNSMLIKDMLWNANRNLTGMAKSQNELSTGKRIQRPSDDPVGITQVLKYKADIRETEQYAENISDSLGWLEVTESALDDVKEILQRVRELTVQASNGTYNPEDTTKIKTEIEQLTKEIIVLGNSTIAGRYIFSGLETDQALFDEDGNYNINISSERNKLKDVLNFEVSVGETMEVSTHPIDVFGVISMNNFFEELFAERSAETTEATKAKTELSIDLNHDYSSSVLDIKLKGTAYGDLQYDVDESLLTNNISDPLTKSRIIEALKLATIVNSMNVNYSGDTTDSAAILAGGTNDVSVSPTSDLTTGAYDIVVNKYSQESVLPIDIDGLFSFNSINATEGDYLIKTAASLTAANGVGSPLNVISNIEIDPSSTLNDGAEDFTIQINQLDADETDGSIAYQLNLVGSVSGVLESAMTTVTSNSGATNIQLGDVTFSLDPSALWADETSAGSGAATYGSYNGNTVQLTVSNLVTATQVSTGEVAMATNSGVLADGTDGTITFNFTDGGSASIDVVDSAGGIVRGNSYLTTVSSLDMYDVSLVSDGASAPANGLGDFTFSEADIAATPGIVNDIPIGTLANGISIDLNASALAAASAGTHVISVDVADVANVAADNGISTLGKMADIYFDQNDKLVIESKEYGDGVSFGTKSFLKTNVDLTHDYTAGDVLDLNINGTTFQVDESTLDGSVTALTQNDIVNAYKTATDGTNLLGDIADIYYNPEGKLVIQPKNFDSNFSIDSSLIVSTGIQEISVGNEPSYTLGTDSGDSIVSTSSHLTDSMVNDAKDVSVLILKVDGEPQNIEIDFSKLSSVNDLISEIQNQVDDKFGANKVVITGGDGAALDFKILGTDDGEKHTLEVDYQFTKESELVHDLKALSAAFEVKDDAVIDASLTKLDMHLDRVLTAMGEVGGKTNRVEFISNRVSDNKLTFTSLMSNVQDVDMAESIMLFKNLENIYRASLSVGAKVIQPSLVDFIQ</sequence>
<keyword evidence="2" id="KW-0969">Cilium</keyword>
<dbReference type="NCBIfam" id="TIGR02550">
    <property type="entry name" value="flagell_flgL"/>
    <property type="match status" value="1"/>
</dbReference>
<dbReference type="InterPro" id="IPR001029">
    <property type="entry name" value="Flagellin_N"/>
</dbReference>
<gene>
    <name evidence="2" type="primary">flgL</name>
    <name evidence="2" type="ORF">ISU02_15455</name>
</gene>
<dbReference type="Pfam" id="PF00669">
    <property type="entry name" value="Flagellin_N"/>
    <property type="match status" value="1"/>
</dbReference>
<reference evidence="2 3" key="1">
    <citation type="submission" date="2020-11" db="EMBL/GenBank/DDBJ databases">
        <title>Fusibacter basophilias sp. nov.</title>
        <authorList>
            <person name="Qiu D."/>
        </authorList>
    </citation>
    <scope>NUCLEOTIDE SEQUENCE [LARGE SCALE GENOMIC DNA]</scope>
    <source>
        <strain evidence="2 3">Q10-2</strain>
    </source>
</reference>